<dbReference type="EMBL" id="AUZI01000012">
    <property type="protein sequence ID" value="KID49276.1"/>
    <property type="molecule type" value="Genomic_DNA"/>
</dbReference>
<protein>
    <submittedName>
        <fullName evidence="6">Uncharacterized protein</fullName>
    </submittedName>
</protein>
<organism evidence="6 7">
    <name type="scientific">Fusobacterium necrophorum subsp. funduliforme B35</name>
    <dbReference type="NCBI Taxonomy" id="1226633"/>
    <lineage>
        <taxon>Bacteria</taxon>
        <taxon>Fusobacteriati</taxon>
        <taxon>Fusobacteriota</taxon>
        <taxon>Fusobacteriia</taxon>
        <taxon>Fusobacteriales</taxon>
        <taxon>Fusobacteriaceae</taxon>
        <taxon>Fusobacterium</taxon>
    </lineage>
</organism>
<comment type="caution">
    <text evidence="6">The sequence shown here is derived from an EMBL/GenBank/DDBJ whole genome shotgun (WGS) entry which is preliminary data.</text>
</comment>
<evidence type="ECO:0000256" key="2">
    <source>
        <dbReference type="ARBA" id="ARBA00022452"/>
    </source>
</evidence>
<keyword evidence="5" id="KW-0998">Cell outer membrane</keyword>
<dbReference type="PANTHER" id="PTHR30026">
    <property type="entry name" value="OUTER MEMBRANE PROTEIN TOLC"/>
    <property type="match status" value="1"/>
</dbReference>
<dbReference type="GO" id="GO:0015562">
    <property type="term" value="F:efflux transmembrane transporter activity"/>
    <property type="evidence" value="ECO:0007669"/>
    <property type="project" value="InterPro"/>
</dbReference>
<dbReference type="GO" id="GO:0009279">
    <property type="term" value="C:cell outer membrane"/>
    <property type="evidence" value="ECO:0007669"/>
    <property type="project" value="UniProtKB-SubCell"/>
</dbReference>
<dbReference type="AlphaFoldDB" id="A0A0B4EIS4"/>
<dbReference type="GO" id="GO:0015288">
    <property type="term" value="F:porin activity"/>
    <property type="evidence" value="ECO:0007669"/>
    <property type="project" value="TreeGrafter"/>
</dbReference>
<evidence type="ECO:0000256" key="5">
    <source>
        <dbReference type="ARBA" id="ARBA00023237"/>
    </source>
</evidence>
<name>A0A0B4EIS4_9FUSO</name>
<dbReference type="SUPFAM" id="SSF56954">
    <property type="entry name" value="Outer membrane efflux proteins (OEP)"/>
    <property type="match status" value="1"/>
</dbReference>
<dbReference type="Gene3D" id="1.20.1600.10">
    <property type="entry name" value="Outer membrane efflux proteins (OEP)"/>
    <property type="match status" value="1"/>
</dbReference>
<comment type="subcellular location">
    <subcellularLocation>
        <location evidence="1">Cell outer membrane</location>
    </subcellularLocation>
</comment>
<dbReference type="PATRIC" id="fig|1226633.4.peg.756"/>
<evidence type="ECO:0000256" key="1">
    <source>
        <dbReference type="ARBA" id="ARBA00004442"/>
    </source>
</evidence>
<evidence type="ECO:0000313" key="7">
    <source>
        <dbReference type="Proteomes" id="UP000031184"/>
    </source>
</evidence>
<keyword evidence="4" id="KW-0472">Membrane</keyword>
<sequence length="129" mass="14645">MMKKIAAIFFLTGTVLFAGEITLEEAIARALKHSREVQIAEKKFLSSKIKAKQAIKKALPSLVYSGSYQQSEYERMQAKNRTEKQGEKIGYRQSVTLTQPLFQGGSIVAEIQGAKYYESLFEIEYLQKK</sequence>
<dbReference type="InterPro" id="IPR051906">
    <property type="entry name" value="TolC-like"/>
</dbReference>
<proteinExistence type="predicted"/>
<gene>
    <name evidence="6" type="ORF">C095_03775</name>
</gene>
<evidence type="ECO:0000256" key="3">
    <source>
        <dbReference type="ARBA" id="ARBA00022692"/>
    </source>
</evidence>
<keyword evidence="2" id="KW-1134">Transmembrane beta strand</keyword>
<reference evidence="6 7" key="1">
    <citation type="submission" date="2013-08" db="EMBL/GenBank/DDBJ databases">
        <title>An opportunistic ruminal bacterium that causes liver abscesses in cattle.</title>
        <authorList>
            <person name="Benahmed F.H."/>
            <person name="Rasmussen M."/>
            <person name="Harbottle H."/>
            <person name="Soppet D."/>
            <person name="Nagaraja T.G."/>
            <person name="Davidson M."/>
        </authorList>
    </citation>
    <scope>NUCLEOTIDE SEQUENCE [LARGE SCALE GENOMIC DNA]</scope>
    <source>
        <strain evidence="6 7">B35</strain>
    </source>
</reference>
<keyword evidence="3" id="KW-0812">Transmembrane</keyword>
<evidence type="ECO:0000313" key="6">
    <source>
        <dbReference type="EMBL" id="KID49276.1"/>
    </source>
</evidence>
<accession>A0A0B4EIS4</accession>
<dbReference type="GO" id="GO:1990281">
    <property type="term" value="C:efflux pump complex"/>
    <property type="evidence" value="ECO:0007669"/>
    <property type="project" value="TreeGrafter"/>
</dbReference>
<dbReference type="Proteomes" id="UP000031184">
    <property type="component" value="Unassembled WGS sequence"/>
</dbReference>
<evidence type="ECO:0000256" key="4">
    <source>
        <dbReference type="ARBA" id="ARBA00023136"/>
    </source>
</evidence>
<dbReference type="PANTHER" id="PTHR30026:SF20">
    <property type="entry name" value="OUTER MEMBRANE PROTEIN TOLC"/>
    <property type="match status" value="1"/>
</dbReference>